<sequence>MDAESDIFLKKEHPSKSNYIGFNLNSNSPGTHTINGEIWVYEIWWVGIIVPSELKFEIELNCEEKECKTTLR</sequence>
<dbReference type="PaxDb" id="523849-OCC_10239"/>
<organism evidence="1 2">
    <name type="scientific">Thermococcus litoralis (strain ATCC 51850 / DSM 5473 / JCM 8560 / NS-C)</name>
    <dbReference type="NCBI Taxonomy" id="523849"/>
    <lineage>
        <taxon>Archaea</taxon>
        <taxon>Methanobacteriati</taxon>
        <taxon>Methanobacteriota</taxon>
        <taxon>Thermococci</taxon>
        <taxon>Thermococcales</taxon>
        <taxon>Thermococcaceae</taxon>
        <taxon>Thermococcus</taxon>
    </lineage>
</organism>
<gene>
    <name evidence="1" type="ORF">OCC_10239</name>
</gene>
<evidence type="ECO:0000313" key="2">
    <source>
        <dbReference type="Proteomes" id="UP000015502"/>
    </source>
</evidence>
<dbReference type="AlphaFoldDB" id="H3ZJM4"/>
<dbReference type="GeneID" id="16549943"/>
<evidence type="ECO:0000313" key="1">
    <source>
        <dbReference type="EMBL" id="EHR79848.1"/>
    </source>
</evidence>
<keyword evidence="2" id="KW-1185">Reference proteome</keyword>
<proteinExistence type="predicted"/>
<dbReference type="STRING" id="523849.OCC_10239"/>
<name>H3ZJM4_THELN</name>
<accession>H3ZJM4</accession>
<dbReference type="EMBL" id="CP006670">
    <property type="protein sequence ID" value="EHR79848.1"/>
    <property type="molecule type" value="Genomic_DNA"/>
</dbReference>
<reference evidence="1 2" key="1">
    <citation type="journal article" date="2012" name="J. Bacteriol.">
        <title>Genome sequence of the model hyperthermophilic archaeon Thermococcus litoralis NS-C.</title>
        <authorList>
            <person name="Gardner A.F."/>
            <person name="Kumar S."/>
            <person name="Perler F.B."/>
        </authorList>
    </citation>
    <scope>NUCLEOTIDE SEQUENCE [LARGE SCALE GENOMIC DNA]</scope>
    <source>
        <strain evidence="2">ATCC 51850 / DSM 5473 / JCM 8560 / NS-C</strain>
    </source>
</reference>
<protein>
    <submittedName>
        <fullName evidence="1">Uncharacterized protein</fullName>
    </submittedName>
</protein>
<dbReference type="KEGG" id="tlt:OCC_10239"/>
<dbReference type="HOGENOM" id="CLU_2713046_0_0_2"/>
<dbReference type="OrthoDB" id="101109at2157"/>
<dbReference type="Proteomes" id="UP000015502">
    <property type="component" value="Chromosome"/>
</dbReference>
<dbReference type="RefSeq" id="WP_004066144.1">
    <property type="nucleotide sequence ID" value="NC_022084.1"/>
</dbReference>